<organism evidence="13 14">
    <name type="scientific">Streptomyces nigrescens</name>
    <dbReference type="NCBI Taxonomy" id="1920"/>
    <lineage>
        <taxon>Bacteria</taxon>
        <taxon>Bacillati</taxon>
        <taxon>Actinomycetota</taxon>
        <taxon>Actinomycetes</taxon>
        <taxon>Kitasatosporales</taxon>
        <taxon>Streptomycetaceae</taxon>
        <taxon>Streptomyces</taxon>
    </lineage>
</organism>
<evidence type="ECO:0000256" key="1">
    <source>
        <dbReference type="ARBA" id="ARBA00004496"/>
    </source>
</evidence>
<dbReference type="InterPro" id="IPR034768">
    <property type="entry name" value="4FE4S_WBL"/>
</dbReference>
<keyword evidence="11" id="KW-0963">Cytoplasm</keyword>
<keyword evidence="3 11" id="KW-0004">4Fe-4S</keyword>
<dbReference type="InterPro" id="IPR003482">
    <property type="entry name" value="Whib"/>
</dbReference>
<keyword evidence="7 11" id="KW-0805">Transcription regulation</keyword>
<gene>
    <name evidence="11" type="primary">whiB</name>
    <name evidence="13" type="ORF">STRNI_001933</name>
</gene>
<keyword evidence="4 11" id="KW-0479">Metal-binding</keyword>
<protein>
    <recommendedName>
        <fullName evidence="11">Transcriptional regulator WhiB</fullName>
    </recommendedName>
</protein>
<evidence type="ECO:0000256" key="9">
    <source>
        <dbReference type="ARBA" id="ARBA00023157"/>
    </source>
</evidence>
<evidence type="ECO:0000256" key="5">
    <source>
        <dbReference type="ARBA" id="ARBA00023004"/>
    </source>
</evidence>
<dbReference type="Proteomes" id="UP001210169">
    <property type="component" value="Chromosome"/>
</dbReference>
<evidence type="ECO:0000313" key="14">
    <source>
        <dbReference type="Proteomes" id="UP001210169"/>
    </source>
</evidence>
<sequence length="74" mass="8493">MSAYEEWTERAMCAQTDPERFFPELGGTAAAARRICSRCEVKAACLEYALKNNEPYGVWGGLTRQERRRMKRSS</sequence>
<feature type="domain" description="4Fe-4S Wbl-type" evidence="12">
    <location>
        <begin position="12"/>
        <end position="69"/>
    </location>
</feature>
<feature type="binding site" evidence="11">
    <location>
        <position position="39"/>
    </location>
    <ligand>
        <name>[4Fe-4S] cluster</name>
        <dbReference type="ChEBI" id="CHEBI:49883"/>
    </ligand>
</feature>
<comment type="function">
    <text evidence="11">Acts as a transcriptional regulator. Probably redox-responsive. The apo- but not holo-form probably binds DNA.</text>
</comment>
<evidence type="ECO:0000256" key="8">
    <source>
        <dbReference type="ARBA" id="ARBA00023125"/>
    </source>
</evidence>
<evidence type="ECO:0000256" key="2">
    <source>
        <dbReference type="ARBA" id="ARBA00006597"/>
    </source>
</evidence>
<comment type="cofactor">
    <cofactor evidence="11">
        <name>[4Fe-4S] cluster</name>
        <dbReference type="ChEBI" id="CHEBI:49883"/>
    </cofactor>
    <text evidence="11">Binds 1 [4Fe-4S] cluster per subunit. Following nitrosylation of the [4Fe-4S] cluster binds 1 [4Fe-8(NO)] cluster per subunit.</text>
</comment>
<evidence type="ECO:0000259" key="12">
    <source>
        <dbReference type="PROSITE" id="PS51674"/>
    </source>
</evidence>
<comment type="PTM">
    <text evidence="11">Upon Fe-S cluster removal intramolecular disulfide bonds are formed.</text>
</comment>
<dbReference type="PANTHER" id="PTHR38839">
    <property type="entry name" value="TRANSCRIPTIONAL REGULATOR WHID-RELATED"/>
    <property type="match status" value="1"/>
</dbReference>
<evidence type="ECO:0000256" key="4">
    <source>
        <dbReference type="ARBA" id="ARBA00022723"/>
    </source>
</evidence>
<feature type="binding site" evidence="11">
    <location>
        <position position="13"/>
    </location>
    <ligand>
        <name>[4Fe-4S] cluster</name>
        <dbReference type="ChEBI" id="CHEBI:49883"/>
    </ligand>
</feature>
<keyword evidence="14" id="KW-1185">Reference proteome</keyword>
<proteinExistence type="inferred from homology"/>
<keyword evidence="8 11" id="KW-0238">DNA-binding</keyword>
<dbReference type="PANTHER" id="PTHR38839:SF4">
    <property type="entry name" value="TRANSCRIPTIONAL REGULATOR WHIB"/>
    <property type="match status" value="1"/>
</dbReference>
<accession>A0ABY7JHW0</accession>
<reference evidence="13 14" key="1">
    <citation type="submission" date="2022-12" db="EMBL/GenBank/DDBJ databases">
        <authorList>
            <person name="Ruckert C."/>
            <person name="Busche T."/>
            <person name="Kalinowski J."/>
            <person name="Wittmann C."/>
        </authorList>
    </citation>
    <scope>NUCLEOTIDE SEQUENCE [LARGE SCALE GENOMIC DNA]</scope>
    <source>
        <strain evidence="13 14">DSM 40276</strain>
    </source>
</reference>
<dbReference type="PROSITE" id="PS51674">
    <property type="entry name" value="4FE4S_WBL"/>
    <property type="match status" value="1"/>
</dbReference>
<comment type="similarity">
    <text evidence="2 11">Belongs to the WhiB family.</text>
</comment>
<dbReference type="RefSeq" id="WP_277413221.1">
    <property type="nucleotide sequence ID" value="NZ_CP114203.1"/>
</dbReference>
<keyword evidence="6 11" id="KW-0411">Iron-sulfur</keyword>
<keyword evidence="9 11" id="KW-1015">Disulfide bond</keyword>
<dbReference type="HAMAP" id="MF_01479">
    <property type="entry name" value="WhiB"/>
    <property type="match status" value="1"/>
</dbReference>
<comment type="subcellular location">
    <subcellularLocation>
        <location evidence="1 11">Cytoplasm</location>
    </subcellularLocation>
</comment>
<evidence type="ECO:0000256" key="10">
    <source>
        <dbReference type="ARBA" id="ARBA00023163"/>
    </source>
</evidence>
<evidence type="ECO:0000256" key="7">
    <source>
        <dbReference type="ARBA" id="ARBA00023015"/>
    </source>
</evidence>
<comment type="PTM">
    <text evidence="11">The Fe-S cluster can be nitrosylated by nitric oxide (NO).</text>
</comment>
<feature type="binding site" evidence="11">
    <location>
        <position position="45"/>
    </location>
    <ligand>
        <name>[4Fe-4S] cluster</name>
        <dbReference type="ChEBI" id="CHEBI:49883"/>
    </ligand>
</feature>
<evidence type="ECO:0000313" key="13">
    <source>
        <dbReference type="EMBL" id="WAU09529.1"/>
    </source>
</evidence>
<feature type="binding site" evidence="11">
    <location>
        <position position="36"/>
    </location>
    <ligand>
        <name>[4Fe-4S] cluster</name>
        <dbReference type="ChEBI" id="CHEBI:49883"/>
    </ligand>
</feature>
<dbReference type="GeneID" id="301331123"/>
<dbReference type="Pfam" id="PF02467">
    <property type="entry name" value="Whib"/>
    <property type="match status" value="1"/>
</dbReference>
<evidence type="ECO:0000256" key="3">
    <source>
        <dbReference type="ARBA" id="ARBA00022485"/>
    </source>
</evidence>
<keyword evidence="10 11" id="KW-0804">Transcription</keyword>
<evidence type="ECO:0000256" key="11">
    <source>
        <dbReference type="HAMAP-Rule" id="MF_01479"/>
    </source>
</evidence>
<name>A0ABY7JHW0_STRNI</name>
<keyword evidence="5 11" id="KW-0408">Iron</keyword>
<dbReference type="EMBL" id="CP114203">
    <property type="protein sequence ID" value="WAU09529.1"/>
    <property type="molecule type" value="Genomic_DNA"/>
</dbReference>
<evidence type="ECO:0000256" key="6">
    <source>
        <dbReference type="ARBA" id="ARBA00023014"/>
    </source>
</evidence>